<keyword evidence="2" id="KW-1185">Reference proteome</keyword>
<dbReference type="CTD" id="55911"/>
<gene>
    <name evidence="3" type="primary">Apobr</name>
</gene>
<evidence type="ECO:0000313" key="3">
    <source>
        <dbReference type="RefSeq" id="XP_029335862.1"/>
    </source>
</evidence>
<feature type="compositionally biased region" description="Basic and acidic residues" evidence="1">
    <location>
        <begin position="71"/>
        <end position="83"/>
    </location>
</feature>
<feature type="compositionally biased region" description="Basic and acidic residues" evidence="1">
    <location>
        <begin position="466"/>
        <end position="475"/>
    </location>
</feature>
<feature type="compositionally biased region" description="Basic and acidic residues" evidence="1">
    <location>
        <begin position="313"/>
        <end position="330"/>
    </location>
</feature>
<dbReference type="AlphaFoldDB" id="A0A6P7R5I7"/>
<feature type="compositionally biased region" description="Basic and acidic residues" evidence="1">
    <location>
        <begin position="672"/>
        <end position="681"/>
    </location>
</feature>
<feature type="compositionally biased region" description="Basic and acidic residues" evidence="1">
    <location>
        <begin position="106"/>
        <end position="123"/>
    </location>
</feature>
<feature type="compositionally biased region" description="Basic residues" evidence="1">
    <location>
        <begin position="881"/>
        <end position="890"/>
    </location>
</feature>
<feature type="compositionally biased region" description="Polar residues" evidence="1">
    <location>
        <begin position="821"/>
        <end position="831"/>
    </location>
</feature>
<evidence type="ECO:0000256" key="1">
    <source>
        <dbReference type="SAM" id="MobiDB-lite"/>
    </source>
</evidence>
<feature type="region of interest" description="Disordered" evidence="1">
    <location>
        <begin position="231"/>
        <end position="285"/>
    </location>
</feature>
<dbReference type="GO" id="GO:0030229">
    <property type="term" value="F:very-low-density lipoprotein particle receptor activity"/>
    <property type="evidence" value="ECO:0007669"/>
    <property type="project" value="Ensembl"/>
</dbReference>
<dbReference type="GO" id="GO:0006641">
    <property type="term" value="P:triglyceride metabolic process"/>
    <property type="evidence" value="ECO:0007669"/>
    <property type="project" value="Ensembl"/>
</dbReference>
<dbReference type="Proteomes" id="UP000515126">
    <property type="component" value="Chromosome 7"/>
</dbReference>
<sequence>MDFLRLRLPGLHQALRGALDSFSAFVSYLVGDTVPTVERQAQAAEELGEVTEGKVVGEEAQEALEGLRSGQSERVEAPEETTRCQEGSLAGEQTWGWRADSSARPQAERQDTGSWKAAEDARGQEPSVPLKPEAEPGTHRDRSRNTAQEIWEQDEEEASSGEPLRTREQKEEEEAVVRAAEPGMAKGVESQPTWHNEPGGNAGTEGQNMTEDSKEIDWVAKDMVAEVEWLGAKGANKEEERMVPMRDGQSARAQGTQCPGAESEDQAMLSREAWKVSDREGSDSLGIQEAEYESDPGDNFPGTTGRVWVLEEAGKGDQQDEVDEKREAEVRFPIQTLEAERTGEMTEGHIAEKEAMGDQETGGSFEDEERQDLAIRDNGVSLEEEVQAEESSREKRSSWATEPTLVLDTEAKDEPDWADSPQVSTEELFVGERSEAAQMTPEVLRVKVAEGEDPELARRSQALTKQLEEGQKGQEETSGAPDLSPEQVLSLKEYPGPVGFAGPELEAWGNWSRGVDRRNSQEVKADAEAGKEQTATEQAVEIQADGGQEAQQPEVFGSGGEEELTSVALNPELEGSQGAEAGTEQSVEESKPTENEAAEEEAVVPWEADGTCRERRLEEVTLSLQDSEDTETSYVADEIIVGVRAVDTEEGPKWEAALAPETELGKAWYSEGRGEAGRGTEPEPEEATEKQSGQEVGLEGSAEEKVSGYDIQEIDGTEEGEQAEMETSVMVEDIRGTDGETLGPQAERAEGSITPLETEGLLRDQMLLEEEAGGGQSREQKVHNSEAEIQTLQVEEEDATCEAQRTEIQETYPGLDHSSDQEGQQTHQTPTVAVPGPSESAEATAGAPGDVHSNWNEALLLPGSRLDVSVPRSRVLLSRSSSRRRSRPSFHRISVPEPQCDPPSPQPQAERPVPEQSSLQLEETPELSATKPEGTPVPARRKMLGRGFGFAHPGMMQELQARLSQPKPQ</sequence>
<protein>
    <submittedName>
        <fullName evidence="3">Apolipoprotein B receptor</fullName>
    </submittedName>
</protein>
<feature type="compositionally biased region" description="Basic and acidic residues" evidence="1">
    <location>
        <begin position="338"/>
        <end position="356"/>
    </location>
</feature>
<proteinExistence type="predicted"/>
<evidence type="ECO:0000313" key="2">
    <source>
        <dbReference type="Proteomes" id="UP000515126"/>
    </source>
</evidence>
<dbReference type="InterPro" id="IPR026158">
    <property type="entry name" value="ApolipoprotB_rcpt"/>
</dbReference>
<feature type="compositionally biased region" description="Basic and acidic residues" evidence="1">
    <location>
        <begin position="235"/>
        <end position="244"/>
    </location>
</feature>
<name>A0A6P7R5I7_MUSCR</name>
<dbReference type="GO" id="GO:0006869">
    <property type="term" value="P:lipid transport"/>
    <property type="evidence" value="ECO:0007669"/>
    <property type="project" value="InterPro"/>
</dbReference>
<dbReference type="KEGG" id="mcal:110298590"/>
<feature type="compositionally biased region" description="Acidic residues" evidence="1">
    <location>
        <begin position="712"/>
        <end position="724"/>
    </location>
</feature>
<feature type="region of interest" description="Disordered" evidence="1">
    <location>
        <begin position="448"/>
        <end position="610"/>
    </location>
</feature>
<feature type="compositionally biased region" description="Basic and acidic residues" evidence="1">
    <location>
        <begin position="448"/>
        <end position="458"/>
    </location>
</feature>
<organism evidence="2 3">
    <name type="scientific">Mus caroli</name>
    <name type="common">Ryukyu mouse</name>
    <name type="synonym">Ricefield mouse</name>
    <dbReference type="NCBI Taxonomy" id="10089"/>
    <lineage>
        <taxon>Eukaryota</taxon>
        <taxon>Metazoa</taxon>
        <taxon>Chordata</taxon>
        <taxon>Craniata</taxon>
        <taxon>Vertebrata</taxon>
        <taxon>Euteleostomi</taxon>
        <taxon>Mammalia</taxon>
        <taxon>Eutheria</taxon>
        <taxon>Euarchontoglires</taxon>
        <taxon>Glires</taxon>
        <taxon>Rodentia</taxon>
        <taxon>Myomorpha</taxon>
        <taxon>Muroidea</taxon>
        <taxon>Muridae</taxon>
        <taxon>Murinae</taxon>
        <taxon>Mus</taxon>
        <taxon>Mus</taxon>
    </lineage>
</organism>
<feature type="compositionally biased region" description="Basic and acidic residues" evidence="1">
    <location>
        <begin position="272"/>
        <end position="282"/>
    </location>
</feature>
<feature type="compositionally biased region" description="Basic and acidic residues" evidence="1">
    <location>
        <begin position="132"/>
        <end position="144"/>
    </location>
</feature>
<dbReference type="RefSeq" id="XP_029335862.1">
    <property type="nucleotide sequence ID" value="XM_029480002.1"/>
</dbReference>
<feature type="compositionally biased region" description="Basic and acidic residues" evidence="1">
    <location>
        <begin position="514"/>
        <end position="531"/>
    </location>
</feature>
<keyword evidence="3" id="KW-0675">Receptor</keyword>
<reference evidence="3" key="1">
    <citation type="submission" date="2025-08" db="UniProtKB">
        <authorList>
            <consortium name="RefSeq"/>
        </authorList>
    </citation>
    <scope>IDENTIFICATION</scope>
</reference>
<feature type="region of interest" description="Disordered" evidence="1">
    <location>
        <begin position="313"/>
        <end position="426"/>
    </location>
</feature>
<dbReference type="PANTHER" id="PTHR15964">
    <property type="entry name" value="APOLIPOPROTEIN B48 RECEPTOR"/>
    <property type="match status" value="1"/>
</dbReference>
<feature type="region of interest" description="Disordered" evidence="1">
    <location>
        <begin position="65"/>
        <end position="211"/>
    </location>
</feature>
<accession>A0A6P7R5I7</accession>
<dbReference type="GeneID" id="110298590"/>
<feature type="compositionally biased region" description="Low complexity" evidence="1">
    <location>
        <begin position="864"/>
        <end position="880"/>
    </location>
</feature>
<dbReference type="GO" id="GO:0016020">
    <property type="term" value="C:membrane"/>
    <property type="evidence" value="ECO:0007669"/>
    <property type="project" value="TreeGrafter"/>
</dbReference>
<feature type="region of interest" description="Disordered" evidence="1">
    <location>
        <begin position="656"/>
        <end position="969"/>
    </location>
</feature>
<dbReference type="PANTHER" id="PTHR15964:SF0">
    <property type="entry name" value="APOLIPOPROTEIN B RECEPTOR"/>
    <property type="match status" value="1"/>
</dbReference>